<dbReference type="Proteomes" id="UP000033651">
    <property type="component" value="Unassembled WGS sequence"/>
</dbReference>
<evidence type="ECO:0000313" key="2">
    <source>
        <dbReference type="Proteomes" id="UP000033651"/>
    </source>
</evidence>
<comment type="caution">
    <text evidence="1">The sequence shown here is derived from an EMBL/GenBank/DDBJ whole genome shotgun (WGS) entry which is preliminary data.</text>
</comment>
<name>A0A0F3KG93_9GAMM</name>
<keyword evidence="2" id="KW-1185">Reference proteome</keyword>
<gene>
    <name evidence="1" type="ORF">VI08_15330</name>
</gene>
<accession>A0A0F3KG93</accession>
<protein>
    <submittedName>
        <fullName evidence="1">Uncharacterized protein</fullName>
    </submittedName>
</protein>
<organism evidence="1 2">
    <name type="scientific">Luteibacter yeojuensis</name>
    <dbReference type="NCBI Taxonomy" id="345309"/>
    <lineage>
        <taxon>Bacteria</taxon>
        <taxon>Pseudomonadati</taxon>
        <taxon>Pseudomonadota</taxon>
        <taxon>Gammaproteobacteria</taxon>
        <taxon>Lysobacterales</taxon>
        <taxon>Rhodanobacteraceae</taxon>
        <taxon>Luteibacter</taxon>
    </lineage>
</organism>
<evidence type="ECO:0000313" key="1">
    <source>
        <dbReference type="EMBL" id="KJV30032.1"/>
    </source>
</evidence>
<dbReference type="EMBL" id="JZRB01000034">
    <property type="protein sequence ID" value="KJV30032.1"/>
    <property type="molecule type" value="Genomic_DNA"/>
</dbReference>
<reference evidence="1 2" key="1">
    <citation type="submission" date="2015-03" db="EMBL/GenBank/DDBJ databases">
        <title>Draft genome sequence of Luteibacter yeojuensis strain SU11.</title>
        <authorList>
            <person name="Sulaiman J."/>
            <person name="Priya K."/>
            <person name="Chan K.-G."/>
        </authorList>
    </citation>
    <scope>NUCLEOTIDE SEQUENCE [LARGE SCALE GENOMIC DNA]</scope>
    <source>
        <strain evidence="1 2">SU11</strain>
    </source>
</reference>
<dbReference type="AlphaFoldDB" id="A0A0F3KG93"/>
<sequence length="77" mass="8246">MTVPALLIGPHTVIMVTTRTSCRSVAVYAAVGNANSMGVIRGAGDASGMGMRKNIAYRDLSDRIHLRRLNQCVARSD</sequence>
<proteinExistence type="predicted"/>